<gene>
    <name evidence="9" type="ORF">L4923_26005</name>
</gene>
<dbReference type="Gene3D" id="3.90.1150.10">
    <property type="entry name" value="Aspartate Aminotransferase, domain 1"/>
    <property type="match status" value="1"/>
</dbReference>
<keyword evidence="4 9" id="KW-0032">Aminotransferase</keyword>
<evidence type="ECO:0000256" key="5">
    <source>
        <dbReference type="ARBA" id="ARBA00022679"/>
    </source>
</evidence>
<dbReference type="InterPro" id="IPR050596">
    <property type="entry name" value="AspAT/PAT-like"/>
</dbReference>
<protein>
    <recommendedName>
        <fullName evidence="3">aspartate transaminase</fullName>
        <ecNumber evidence="3">2.6.1.1</ecNumber>
    </recommendedName>
</protein>
<evidence type="ECO:0000313" key="9">
    <source>
        <dbReference type="EMBL" id="MCG7508499.1"/>
    </source>
</evidence>
<dbReference type="PANTHER" id="PTHR46383">
    <property type="entry name" value="ASPARTATE AMINOTRANSFERASE"/>
    <property type="match status" value="1"/>
</dbReference>
<dbReference type="InterPro" id="IPR015422">
    <property type="entry name" value="PyrdxlP-dep_Trfase_small"/>
</dbReference>
<name>A0ABS9QPL3_9HYPH</name>
<evidence type="ECO:0000256" key="6">
    <source>
        <dbReference type="ARBA" id="ARBA00022898"/>
    </source>
</evidence>
<evidence type="ECO:0000256" key="1">
    <source>
        <dbReference type="ARBA" id="ARBA00001933"/>
    </source>
</evidence>
<dbReference type="GO" id="GO:0008483">
    <property type="term" value="F:transaminase activity"/>
    <property type="evidence" value="ECO:0007669"/>
    <property type="project" value="UniProtKB-KW"/>
</dbReference>
<dbReference type="EMBL" id="JAKREW010000044">
    <property type="protein sequence ID" value="MCG7508499.1"/>
    <property type="molecule type" value="Genomic_DNA"/>
</dbReference>
<keyword evidence="6" id="KW-0663">Pyridoxal phosphate</keyword>
<comment type="caution">
    <text evidence="9">The sequence shown here is derived from an EMBL/GenBank/DDBJ whole genome shotgun (WGS) entry which is preliminary data.</text>
</comment>
<dbReference type="InterPro" id="IPR004839">
    <property type="entry name" value="Aminotransferase_I/II_large"/>
</dbReference>
<evidence type="ECO:0000256" key="7">
    <source>
        <dbReference type="ARBA" id="ARBA00049185"/>
    </source>
</evidence>
<evidence type="ECO:0000313" key="10">
    <source>
        <dbReference type="Proteomes" id="UP001201701"/>
    </source>
</evidence>
<evidence type="ECO:0000259" key="8">
    <source>
        <dbReference type="Pfam" id="PF00155"/>
    </source>
</evidence>
<evidence type="ECO:0000256" key="4">
    <source>
        <dbReference type="ARBA" id="ARBA00022576"/>
    </source>
</evidence>
<dbReference type="PRINTS" id="PR00753">
    <property type="entry name" value="ACCSYNTHASE"/>
</dbReference>
<dbReference type="RefSeq" id="WP_239370008.1">
    <property type="nucleotide sequence ID" value="NZ_JAKREW010000044.1"/>
</dbReference>
<evidence type="ECO:0000256" key="3">
    <source>
        <dbReference type="ARBA" id="ARBA00012753"/>
    </source>
</evidence>
<sequence>MLAQRTKLFASSGTAAARAAAKAAADAGKEVIDLTAGEIWCDLAPRIREGALAAIERGENRYTDTVGLRELREALAAKVSRETGQVWQADEIAVTSGAKQALFNTAMVLLDPGDEVIIPSPYWTTFPAQVLIAGGRPVHVDTRDNGFVPKPEELERAITAKTRAIVVNSPSNPTGVVYDQTTLELIANLAIRHDLWIIFDECYGAFAHAPHVHHPIVSLVPEARSRTIIINAFSKTLALTGWRIGYLAAPKSVIDAVKALQSHTTSNPNVIAQHAVLEHLRHGDGSYERRLFDQLTLARRLGLDILSRQAIAPPPKAQGGFYFYLDLSGLAQRGAISTAPRTADDAVNALLAEAGVAGVSGSAFGDPMGLRLSYGIDHNKLTRGLERLVETVDAWTSPSRNVA</sequence>
<dbReference type="EC" id="2.6.1.1" evidence="3"/>
<keyword evidence="5" id="KW-0808">Transferase</keyword>
<comment type="cofactor">
    <cofactor evidence="1">
        <name>pyridoxal 5'-phosphate</name>
        <dbReference type="ChEBI" id="CHEBI:597326"/>
    </cofactor>
</comment>
<comment type="similarity">
    <text evidence="2">Belongs to the class-I pyridoxal-phosphate-dependent aminotransferase family.</text>
</comment>
<dbReference type="InterPro" id="IPR015424">
    <property type="entry name" value="PyrdxlP-dep_Trfase"/>
</dbReference>
<keyword evidence="10" id="KW-1185">Reference proteome</keyword>
<organism evidence="9 10">
    <name type="scientific">Mesorhizobium retamae</name>
    <dbReference type="NCBI Taxonomy" id="2912854"/>
    <lineage>
        <taxon>Bacteria</taxon>
        <taxon>Pseudomonadati</taxon>
        <taxon>Pseudomonadota</taxon>
        <taxon>Alphaproteobacteria</taxon>
        <taxon>Hyphomicrobiales</taxon>
        <taxon>Phyllobacteriaceae</taxon>
        <taxon>Mesorhizobium</taxon>
    </lineage>
</organism>
<dbReference type="InterPro" id="IPR015421">
    <property type="entry name" value="PyrdxlP-dep_Trfase_major"/>
</dbReference>
<dbReference type="SUPFAM" id="SSF53383">
    <property type="entry name" value="PLP-dependent transferases"/>
    <property type="match status" value="1"/>
</dbReference>
<dbReference type="Pfam" id="PF00155">
    <property type="entry name" value="Aminotran_1_2"/>
    <property type="match status" value="1"/>
</dbReference>
<reference evidence="9 10" key="1">
    <citation type="submission" date="2022-02" db="EMBL/GenBank/DDBJ databases">
        <title>Draft genome sequence of Mezorhizobium retamae strain IRAMC:0171 isolated from Retama raetam nodules.</title>
        <authorList>
            <person name="Bengaied R."/>
            <person name="Sbissi I."/>
            <person name="Huber K."/>
            <person name="Ghodbane F."/>
            <person name="Nouioui I."/>
            <person name="Tarhouni M."/>
            <person name="Gtari M."/>
        </authorList>
    </citation>
    <scope>NUCLEOTIDE SEQUENCE [LARGE SCALE GENOMIC DNA]</scope>
    <source>
        <strain evidence="9 10">IRAMC:0171</strain>
    </source>
</reference>
<dbReference type="PANTHER" id="PTHR46383:SF1">
    <property type="entry name" value="ASPARTATE AMINOTRANSFERASE"/>
    <property type="match status" value="1"/>
</dbReference>
<comment type="catalytic activity">
    <reaction evidence="7">
        <text>L-aspartate + 2-oxoglutarate = oxaloacetate + L-glutamate</text>
        <dbReference type="Rhea" id="RHEA:21824"/>
        <dbReference type="ChEBI" id="CHEBI:16452"/>
        <dbReference type="ChEBI" id="CHEBI:16810"/>
        <dbReference type="ChEBI" id="CHEBI:29985"/>
        <dbReference type="ChEBI" id="CHEBI:29991"/>
        <dbReference type="EC" id="2.6.1.1"/>
    </reaction>
</comment>
<evidence type="ECO:0000256" key="2">
    <source>
        <dbReference type="ARBA" id="ARBA00007441"/>
    </source>
</evidence>
<feature type="domain" description="Aminotransferase class I/classII large" evidence="8">
    <location>
        <begin position="30"/>
        <end position="388"/>
    </location>
</feature>
<dbReference type="Proteomes" id="UP001201701">
    <property type="component" value="Unassembled WGS sequence"/>
</dbReference>
<dbReference type="CDD" id="cd00609">
    <property type="entry name" value="AAT_like"/>
    <property type="match status" value="1"/>
</dbReference>
<proteinExistence type="inferred from homology"/>
<accession>A0ABS9QPL3</accession>
<dbReference type="Gene3D" id="3.40.640.10">
    <property type="entry name" value="Type I PLP-dependent aspartate aminotransferase-like (Major domain)"/>
    <property type="match status" value="1"/>
</dbReference>